<name>A0A385EDY6_9CAUD</name>
<reference evidence="1" key="2">
    <citation type="submission" date="2018-09" db="EMBL/GenBank/DDBJ databases">
        <title>Giant CbK-like Caulobacter bacteriophages have genetically divergent genomes.</title>
        <authorList>
            <person name="Wilson K."/>
            <person name="Ely B."/>
        </authorList>
    </citation>
    <scope>NUCLEOTIDE SEQUENCE [LARGE SCALE GENOMIC DNA]</scope>
</reference>
<proteinExistence type="predicted"/>
<accession>A0A385EDY6</accession>
<keyword evidence="2" id="KW-1185">Reference proteome</keyword>
<gene>
    <name evidence="1" type="ORF">CcrPW_gp370</name>
</gene>
<organism evidence="1 2">
    <name type="scientific">Caulobacter phage CcrPW</name>
    <dbReference type="NCBI Taxonomy" id="2283271"/>
    <lineage>
        <taxon>Viruses</taxon>
        <taxon>Duplodnaviria</taxon>
        <taxon>Heunggongvirae</taxon>
        <taxon>Uroviricota</taxon>
        <taxon>Caudoviricetes</taxon>
        <taxon>Jeanschmidtviridae</taxon>
        <taxon>Colossusvirus</taxon>
        <taxon>Colossusvirus PW</taxon>
    </lineage>
</organism>
<protein>
    <submittedName>
        <fullName evidence="1">Uncharacterized protein</fullName>
    </submittedName>
</protein>
<evidence type="ECO:0000313" key="2">
    <source>
        <dbReference type="Proteomes" id="UP000259026"/>
    </source>
</evidence>
<dbReference type="EMBL" id="MH588545">
    <property type="protein sequence ID" value="AXQ68909.1"/>
    <property type="molecule type" value="Genomic_DNA"/>
</dbReference>
<sequence>MNHTLAKRSGRLWVLQDGQPLYTPPDFVRREMRGRGLMVELVARLNAGDSYIKSIVWFETAVRPDP</sequence>
<dbReference type="Proteomes" id="UP000259026">
    <property type="component" value="Segment"/>
</dbReference>
<reference evidence="1" key="1">
    <citation type="submission" date="2018-07" db="EMBL/GenBank/DDBJ databases">
        <authorList>
            <person name="Quirk P.G."/>
            <person name="Krulwich T.A."/>
        </authorList>
    </citation>
    <scope>NUCLEOTIDE SEQUENCE</scope>
</reference>
<evidence type="ECO:0000313" key="1">
    <source>
        <dbReference type="EMBL" id="AXQ68909.1"/>
    </source>
</evidence>